<dbReference type="AlphaFoldDB" id="E1QH98"/>
<dbReference type="Pfam" id="PF09684">
    <property type="entry name" value="Tail_P2_I"/>
    <property type="match status" value="1"/>
</dbReference>
<evidence type="ECO:0000313" key="1">
    <source>
        <dbReference type="EMBL" id="ADK84941.1"/>
    </source>
</evidence>
<dbReference type="KEGG" id="dbr:Deba_1573"/>
<organism evidence="1 2">
    <name type="scientific">Desulfarculus baarsii (strain ATCC 33931 / DSM 2075 / LMG 7858 / VKM B-1802 / 2st14)</name>
    <dbReference type="NCBI Taxonomy" id="644282"/>
    <lineage>
        <taxon>Bacteria</taxon>
        <taxon>Pseudomonadati</taxon>
        <taxon>Thermodesulfobacteriota</taxon>
        <taxon>Desulfarculia</taxon>
        <taxon>Desulfarculales</taxon>
        <taxon>Desulfarculaceae</taxon>
        <taxon>Desulfarculus</taxon>
    </lineage>
</organism>
<dbReference type="HOGENOM" id="CLU_616392_0_0_7"/>
<dbReference type="InterPro" id="IPR006521">
    <property type="entry name" value="Tail_protein_I"/>
</dbReference>
<dbReference type="STRING" id="644282.Deba_1573"/>
<protein>
    <recommendedName>
        <fullName evidence="3">Phage tail protein I</fullName>
    </recommendedName>
</protein>
<dbReference type="EMBL" id="CP002085">
    <property type="protein sequence ID" value="ADK84941.1"/>
    <property type="molecule type" value="Genomic_DNA"/>
</dbReference>
<evidence type="ECO:0008006" key="3">
    <source>
        <dbReference type="Google" id="ProtNLM"/>
    </source>
</evidence>
<proteinExistence type="predicted"/>
<dbReference type="Proteomes" id="UP000009047">
    <property type="component" value="Chromosome"/>
</dbReference>
<accession>E1QH98</accession>
<name>E1QH98_DESB2</name>
<sequence length="444" mass="48904">MAELMTALARLLPPSIAQDQTMAAVATVAGAEEERLRALTDRALIWARLDELPDAVLEHLGWGLHIDGWEHAATRELKIWLIRHFYDWHAHKGTAHGLALYWRVLLGRAMLGASPPGKSIWGVNISAQERAAREAPHPEIRVYPFRHGGVNRQSFFWGQTLGGPGEGCFLATGEAILRIGDMVELFDPLTGQAQALNVLAVSGEQAWRAASQRVEARLPATAAGLCWGEAMEGQWVDHGANGRLFTLDLERPYQDEIERRQTLSITPGPRPMRTNYEAVAEAGQAGAETCWGNRWTDAYQGVGGGNNFWGADIYFAPSEPHLRLYKRLKLFEPGRARALTRADAVYWGAFRVGSAPAHHADVAVDCQGQARPRAWFWGDAHWGQDLWDVSDAAVRIAQVRGVGRLAARLSDKVELVVTNRRIVRASAGLLAGSVVAGEYRLEVI</sequence>
<dbReference type="eggNOG" id="COG4385">
    <property type="taxonomic scope" value="Bacteria"/>
</dbReference>
<gene>
    <name evidence="1" type="ordered locus">Deba_1573</name>
</gene>
<keyword evidence="2" id="KW-1185">Reference proteome</keyword>
<evidence type="ECO:0000313" key="2">
    <source>
        <dbReference type="Proteomes" id="UP000009047"/>
    </source>
</evidence>
<reference evidence="1 2" key="1">
    <citation type="journal article" date="2010" name="Stand. Genomic Sci.">
        <title>Complete genome sequence of Desulfarculus baarsii type strain (2st14).</title>
        <authorList>
            <person name="Sun H."/>
            <person name="Spring S."/>
            <person name="Lapidus A."/>
            <person name="Davenport K."/>
            <person name="Del Rio T.G."/>
            <person name="Tice H."/>
            <person name="Nolan M."/>
            <person name="Copeland A."/>
            <person name="Cheng J.F."/>
            <person name="Lucas S."/>
            <person name="Tapia R."/>
            <person name="Goodwin L."/>
            <person name="Pitluck S."/>
            <person name="Ivanova N."/>
            <person name="Pagani I."/>
            <person name="Mavromatis K."/>
            <person name="Ovchinnikova G."/>
            <person name="Pati A."/>
            <person name="Chen A."/>
            <person name="Palaniappan K."/>
            <person name="Hauser L."/>
            <person name="Chang Y.J."/>
            <person name="Jeffries C.D."/>
            <person name="Detter J.C."/>
            <person name="Han C."/>
            <person name="Rohde M."/>
            <person name="Brambilla E."/>
            <person name="Goker M."/>
            <person name="Woyke T."/>
            <person name="Bristow J."/>
            <person name="Eisen J.A."/>
            <person name="Markowitz V."/>
            <person name="Hugenholtz P."/>
            <person name="Kyrpides N.C."/>
            <person name="Klenk H.P."/>
            <person name="Land M."/>
        </authorList>
    </citation>
    <scope>NUCLEOTIDE SEQUENCE [LARGE SCALE GENOMIC DNA]</scope>
    <source>
        <strain evidence="2">ATCC 33931 / DSM 2075 / LMG 7858 / VKM B-1802 / 2st14</strain>
    </source>
</reference>